<comment type="caution">
    <text evidence="5">The sequence shown here is derived from an EMBL/GenBank/DDBJ whole genome shotgun (WGS) entry which is preliminary data.</text>
</comment>
<proteinExistence type="predicted"/>
<keyword evidence="2" id="KW-0325">Glycoprotein</keyword>
<dbReference type="InterPro" id="IPR008977">
    <property type="entry name" value="PHM/PNGase_F_dom_sf"/>
</dbReference>
<evidence type="ECO:0000259" key="4">
    <source>
        <dbReference type="Pfam" id="PF01082"/>
    </source>
</evidence>
<dbReference type="SUPFAM" id="SSF49742">
    <property type="entry name" value="PHM/PNGase F"/>
    <property type="match status" value="1"/>
</dbReference>
<feature type="domain" description="Copper type II ascorbate-dependent monooxygenase N-terminal" evidence="4">
    <location>
        <begin position="32"/>
        <end position="148"/>
    </location>
</feature>
<dbReference type="InterPro" id="IPR036939">
    <property type="entry name" value="Cu2_ascorb_mOase_N_sf"/>
</dbReference>
<keyword evidence="5" id="KW-0560">Oxidoreductase</keyword>
<dbReference type="InterPro" id="IPR000323">
    <property type="entry name" value="Cu2_ascorb_mOase_N"/>
</dbReference>
<evidence type="ECO:0000256" key="2">
    <source>
        <dbReference type="ARBA" id="ARBA00023180"/>
    </source>
</evidence>
<dbReference type="PANTHER" id="PTHR10680">
    <property type="entry name" value="PEPTIDYL-GLYCINE ALPHA-AMIDATING MONOOXYGENASE"/>
    <property type="match status" value="1"/>
</dbReference>
<organism evidence="5 6">
    <name type="scientific">Elysia marginata</name>
    <dbReference type="NCBI Taxonomy" id="1093978"/>
    <lineage>
        <taxon>Eukaryota</taxon>
        <taxon>Metazoa</taxon>
        <taxon>Spiralia</taxon>
        <taxon>Lophotrochozoa</taxon>
        <taxon>Mollusca</taxon>
        <taxon>Gastropoda</taxon>
        <taxon>Heterobranchia</taxon>
        <taxon>Euthyneura</taxon>
        <taxon>Panpulmonata</taxon>
        <taxon>Sacoglossa</taxon>
        <taxon>Placobranchoidea</taxon>
        <taxon>Plakobranchidae</taxon>
        <taxon>Elysia</taxon>
    </lineage>
</organism>
<dbReference type="GO" id="GO:0005507">
    <property type="term" value="F:copper ion binding"/>
    <property type="evidence" value="ECO:0007669"/>
    <property type="project" value="InterPro"/>
</dbReference>
<dbReference type="Gene3D" id="2.60.120.310">
    <property type="entry name" value="Copper type II, ascorbate-dependent monooxygenase, N-terminal domain"/>
    <property type="match status" value="1"/>
</dbReference>
<dbReference type="AlphaFoldDB" id="A0AAV4FCZ2"/>
<sequence length="220" mass="23867">MIITPMTLSVLAAGLIVTAGAASPQSTYTLTIRMKDAVPARPDDLQCTALKLDPEESYIIKVDPHASKRTAHHMMVYGCKDIPNDKPVWDCYLGESHESENSVCRGGEREILFAWAMDAPAKSLPEGVGIRVSGATDIKYMVVQIHYASLFPDGVTDNSGVTLTMTNNRPPMQAGYLVLANVGIIPPKQEAVNKDRNLRGPQEGSGLLCIYIYISVVMAC</sequence>
<dbReference type="PANTHER" id="PTHR10680:SF14">
    <property type="entry name" value="PEPTIDYL-GLYCINE ALPHA-AMIDATING MONOOXYGENASE"/>
    <property type="match status" value="1"/>
</dbReference>
<dbReference type="Pfam" id="PF01082">
    <property type="entry name" value="Cu2_monooxygen"/>
    <property type="match status" value="1"/>
</dbReference>
<evidence type="ECO:0000313" key="5">
    <source>
        <dbReference type="EMBL" id="GFR70839.1"/>
    </source>
</evidence>
<feature type="signal peptide" evidence="3">
    <location>
        <begin position="1"/>
        <end position="21"/>
    </location>
</feature>
<evidence type="ECO:0000313" key="6">
    <source>
        <dbReference type="Proteomes" id="UP000762676"/>
    </source>
</evidence>
<dbReference type="GO" id="GO:0005576">
    <property type="term" value="C:extracellular region"/>
    <property type="evidence" value="ECO:0007669"/>
    <property type="project" value="TreeGrafter"/>
</dbReference>
<dbReference type="Proteomes" id="UP000762676">
    <property type="component" value="Unassembled WGS sequence"/>
</dbReference>
<keyword evidence="6" id="KW-1185">Reference proteome</keyword>
<dbReference type="EMBL" id="BMAT01004235">
    <property type="protein sequence ID" value="GFR70839.1"/>
    <property type="molecule type" value="Genomic_DNA"/>
</dbReference>
<accession>A0AAV4FCZ2</accession>
<name>A0AAV4FCZ2_9GAST</name>
<evidence type="ECO:0000256" key="1">
    <source>
        <dbReference type="ARBA" id="ARBA00022729"/>
    </source>
</evidence>
<keyword evidence="1 3" id="KW-0732">Signal</keyword>
<dbReference type="GO" id="GO:0004504">
    <property type="term" value="F:peptidylglycine monooxygenase activity"/>
    <property type="evidence" value="ECO:0007669"/>
    <property type="project" value="TreeGrafter"/>
</dbReference>
<keyword evidence="5" id="KW-0503">Monooxygenase</keyword>
<feature type="chain" id="PRO_5043797531" evidence="3">
    <location>
        <begin position="22"/>
        <end position="220"/>
    </location>
</feature>
<reference evidence="5 6" key="1">
    <citation type="journal article" date="2021" name="Elife">
        <title>Chloroplast acquisition without the gene transfer in kleptoplastic sea slugs, Plakobranchus ocellatus.</title>
        <authorList>
            <person name="Maeda T."/>
            <person name="Takahashi S."/>
            <person name="Yoshida T."/>
            <person name="Shimamura S."/>
            <person name="Takaki Y."/>
            <person name="Nagai Y."/>
            <person name="Toyoda A."/>
            <person name="Suzuki Y."/>
            <person name="Arimoto A."/>
            <person name="Ishii H."/>
            <person name="Satoh N."/>
            <person name="Nishiyama T."/>
            <person name="Hasebe M."/>
            <person name="Maruyama T."/>
            <person name="Minagawa J."/>
            <person name="Obokata J."/>
            <person name="Shigenobu S."/>
        </authorList>
    </citation>
    <scope>NUCLEOTIDE SEQUENCE [LARGE SCALE GENOMIC DNA]</scope>
</reference>
<gene>
    <name evidence="5" type="ORF">ElyMa_002082400</name>
</gene>
<protein>
    <submittedName>
        <fullName evidence="5">Peptidylglycine alpha-hydroxylating monooxygenase-like</fullName>
    </submittedName>
</protein>
<evidence type="ECO:0000256" key="3">
    <source>
        <dbReference type="SAM" id="SignalP"/>
    </source>
</evidence>